<dbReference type="InterPro" id="IPR027478">
    <property type="entry name" value="LdcA_N"/>
</dbReference>
<reference evidence="8 9" key="1">
    <citation type="submission" date="2024-10" db="EMBL/GenBank/DDBJ databases">
        <authorList>
            <person name="Sang B.-I."/>
            <person name="Prabhaharan D."/>
        </authorList>
    </citation>
    <scope>NUCLEOTIDE SEQUENCE [LARGE SCALE GENOMIC DNA]</scope>
    <source>
        <strain evidence="8 9">MH</strain>
    </source>
</reference>
<evidence type="ECO:0000256" key="3">
    <source>
        <dbReference type="ARBA" id="ARBA00022670"/>
    </source>
</evidence>
<dbReference type="InterPro" id="IPR003507">
    <property type="entry name" value="S66_fam"/>
</dbReference>
<dbReference type="PIRSF" id="PIRSF028757">
    <property type="entry name" value="LD-carboxypeptidase"/>
    <property type="match status" value="1"/>
</dbReference>
<dbReference type="Pfam" id="PF02016">
    <property type="entry name" value="Peptidase_S66"/>
    <property type="match status" value="1"/>
</dbReference>
<dbReference type="Pfam" id="PF17676">
    <property type="entry name" value="Peptidase_S66C"/>
    <property type="match status" value="1"/>
</dbReference>
<keyword evidence="2" id="KW-0121">Carboxypeptidase</keyword>
<dbReference type="InterPro" id="IPR040921">
    <property type="entry name" value="Peptidase_S66C"/>
</dbReference>
<dbReference type="InterPro" id="IPR029062">
    <property type="entry name" value="Class_I_gatase-like"/>
</dbReference>
<gene>
    <name evidence="8" type="ORF">ACGTZG_05565</name>
</gene>
<dbReference type="InterPro" id="IPR027461">
    <property type="entry name" value="Carboxypeptidase_A_C_sf"/>
</dbReference>
<evidence type="ECO:0000256" key="2">
    <source>
        <dbReference type="ARBA" id="ARBA00022645"/>
    </source>
</evidence>
<comment type="caution">
    <text evidence="8">The sequence shown here is derived from an EMBL/GenBank/DDBJ whole genome shotgun (WGS) entry which is preliminary data.</text>
</comment>
<organism evidence="8 9">
    <name type="scientific">Megasphaera hexanoica</name>
    <dbReference type="NCBI Taxonomy" id="1675036"/>
    <lineage>
        <taxon>Bacteria</taxon>
        <taxon>Bacillati</taxon>
        <taxon>Bacillota</taxon>
        <taxon>Negativicutes</taxon>
        <taxon>Veillonellales</taxon>
        <taxon>Veillonellaceae</taxon>
        <taxon>Megasphaera</taxon>
    </lineage>
</organism>
<dbReference type="SUPFAM" id="SSF141986">
    <property type="entry name" value="LD-carboxypeptidase A C-terminal domain-like"/>
    <property type="match status" value="1"/>
</dbReference>
<evidence type="ECO:0000256" key="5">
    <source>
        <dbReference type="ARBA" id="ARBA00022825"/>
    </source>
</evidence>
<evidence type="ECO:0000313" key="8">
    <source>
        <dbReference type="EMBL" id="MFG6272654.1"/>
    </source>
</evidence>
<dbReference type="Proteomes" id="UP001605989">
    <property type="component" value="Unassembled WGS sequence"/>
</dbReference>
<name>A0ABW7DQM0_9FIRM</name>
<keyword evidence="3" id="KW-0645">Protease</keyword>
<evidence type="ECO:0000256" key="4">
    <source>
        <dbReference type="ARBA" id="ARBA00022801"/>
    </source>
</evidence>
<evidence type="ECO:0000259" key="6">
    <source>
        <dbReference type="Pfam" id="PF02016"/>
    </source>
</evidence>
<dbReference type="SUPFAM" id="SSF52317">
    <property type="entry name" value="Class I glutamine amidotransferase-like"/>
    <property type="match status" value="1"/>
</dbReference>
<feature type="domain" description="LD-carboxypeptidase N-terminal" evidence="6">
    <location>
        <begin position="45"/>
        <end position="161"/>
    </location>
</feature>
<sequence>MRRLRIYGLLAVVLISLLTSVIVVPVCAYGLPVVKGRPLQPGDTIGIVAPATHSEDIELAPHLEALHAMGYKTCLAPSALRRYGYFAGTDSERASDINEFFRDDRIDAILCLNGGYGSSRILDQLDYTMIAAHPKLLVGFSDITALEAALYEKSHLVTLNGPLLITLPGSPYSSQQFEKAVTTSVPLGAVTMPAGRVLQTVLPGKASGRLIGGNLSVVASLAGTPYELKGKGCILVLEDVGEESYRIDRMLNQLWQNGLLQQVEGIVYGDFTDCGHDSGDFTTDEVLDYYAKKAGKPAARGLPFGHGADKACIPIGADSELDARSDGTAQLIIKEAHTTQKNASK</sequence>
<dbReference type="InterPro" id="IPR040449">
    <property type="entry name" value="Peptidase_S66_N"/>
</dbReference>
<evidence type="ECO:0000256" key="1">
    <source>
        <dbReference type="ARBA" id="ARBA00010233"/>
    </source>
</evidence>
<keyword evidence="9" id="KW-1185">Reference proteome</keyword>
<keyword evidence="4" id="KW-0378">Hydrolase</keyword>
<dbReference type="PANTHER" id="PTHR30237:SF2">
    <property type="entry name" value="MUREIN TETRAPEPTIDE CARBOXYPEPTIDASE"/>
    <property type="match status" value="1"/>
</dbReference>
<dbReference type="RefSeq" id="WP_257536619.1">
    <property type="nucleotide sequence ID" value="NZ_CP011940.1"/>
</dbReference>
<protein>
    <submittedName>
        <fullName evidence="8">LD-carboxypeptidase</fullName>
    </submittedName>
</protein>
<feature type="domain" description="LD-carboxypeptidase C-terminal" evidence="7">
    <location>
        <begin position="207"/>
        <end position="321"/>
    </location>
</feature>
<dbReference type="PANTHER" id="PTHR30237">
    <property type="entry name" value="MURAMOYLTETRAPEPTIDE CARBOXYPEPTIDASE"/>
    <property type="match status" value="1"/>
</dbReference>
<dbReference type="Gene3D" id="3.50.30.60">
    <property type="entry name" value="LD-carboxypeptidase A C-terminal domain-like"/>
    <property type="match status" value="1"/>
</dbReference>
<accession>A0ABW7DQM0</accession>
<evidence type="ECO:0000259" key="7">
    <source>
        <dbReference type="Pfam" id="PF17676"/>
    </source>
</evidence>
<proteinExistence type="inferred from homology"/>
<dbReference type="Gene3D" id="3.40.50.10740">
    <property type="entry name" value="Class I glutamine amidotransferase-like"/>
    <property type="match status" value="1"/>
</dbReference>
<dbReference type="EMBL" id="JBIEKR010000004">
    <property type="protein sequence ID" value="MFG6272654.1"/>
    <property type="molecule type" value="Genomic_DNA"/>
</dbReference>
<dbReference type="CDD" id="cd07025">
    <property type="entry name" value="Peptidase_S66"/>
    <property type="match status" value="1"/>
</dbReference>
<keyword evidence="5" id="KW-0720">Serine protease</keyword>
<comment type="similarity">
    <text evidence="1">Belongs to the peptidase S66 family.</text>
</comment>
<evidence type="ECO:0000313" key="9">
    <source>
        <dbReference type="Proteomes" id="UP001605989"/>
    </source>
</evidence>